<dbReference type="NCBIfam" id="TIGR00112">
    <property type="entry name" value="proC"/>
    <property type="match status" value="1"/>
</dbReference>
<dbReference type="SUPFAM" id="SSF51735">
    <property type="entry name" value="NAD(P)-binding Rossmann-fold domains"/>
    <property type="match status" value="1"/>
</dbReference>
<evidence type="ECO:0000259" key="7">
    <source>
        <dbReference type="Pfam" id="PF14748"/>
    </source>
</evidence>
<dbReference type="GO" id="GO:0055129">
    <property type="term" value="P:L-proline biosynthetic process"/>
    <property type="evidence" value="ECO:0007669"/>
    <property type="project" value="UniProtKB-UniPathway"/>
</dbReference>
<dbReference type="FunFam" id="1.10.3730.10:FF:000001">
    <property type="entry name" value="Pyrroline-5-carboxylate reductase"/>
    <property type="match status" value="1"/>
</dbReference>
<accession>A0A2V1D5Z6</accession>
<feature type="binding site" evidence="4">
    <location>
        <begin position="22"/>
        <end position="27"/>
    </location>
    <ligand>
        <name>NADP(+)</name>
        <dbReference type="ChEBI" id="CHEBI:58349"/>
    </ligand>
</feature>
<dbReference type="EC" id="1.5.1.2" evidence="5"/>
<dbReference type="GO" id="GO:0004735">
    <property type="term" value="F:pyrroline-5-carboxylate reductase activity"/>
    <property type="evidence" value="ECO:0007669"/>
    <property type="project" value="UniProtKB-EC"/>
</dbReference>
<comment type="pathway">
    <text evidence="5">Amino-acid biosynthesis; L-proline biosynthesis; L-proline from L-glutamate 5-semialdehyde: step 1/1.</text>
</comment>
<keyword evidence="5" id="KW-0641">Proline biosynthesis</keyword>
<dbReference type="Pfam" id="PF14748">
    <property type="entry name" value="P5CR_dimer"/>
    <property type="match status" value="1"/>
</dbReference>
<feature type="domain" description="Pyrroline-5-carboxylate reductase catalytic N-terminal" evidence="6">
    <location>
        <begin position="19"/>
        <end position="130"/>
    </location>
</feature>
<evidence type="ECO:0000256" key="3">
    <source>
        <dbReference type="ARBA" id="ARBA00023002"/>
    </source>
</evidence>
<reference evidence="8 9" key="1">
    <citation type="journal article" date="2018" name="Sci. Rep.">
        <title>Comparative genomics provides insights into the lifestyle and reveals functional heterogeneity of dark septate endophytic fungi.</title>
        <authorList>
            <person name="Knapp D.G."/>
            <person name="Nemeth J.B."/>
            <person name="Barry K."/>
            <person name="Hainaut M."/>
            <person name="Henrissat B."/>
            <person name="Johnson J."/>
            <person name="Kuo A."/>
            <person name="Lim J.H.P."/>
            <person name="Lipzen A."/>
            <person name="Nolan M."/>
            <person name="Ohm R.A."/>
            <person name="Tamas L."/>
            <person name="Grigoriev I.V."/>
            <person name="Spatafora J.W."/>
            <person name="Nagy L.G."/>
            <person name="Kovacs G.M."/>
        </authorList>
    </citation>
    <scope>NUCLEOTIDE SEQUENCE [LARGE SCALE GENOMIC DNA]</scope>
    <source>
        <strain evidence="8 9">DSE2036</strain>
    </source>
</reference>
<evidence type="ECO:0000259" key="6">
    <source>
        <dbReference type="Pfam" id="PF03807"/>
    </source>
</evidence>
<feature type="domain" description="Pyrroline-5-carboxylate reductase dimerisation" evidence="7">
    <location>
        <begin position="199"/>
        <end position="299"/>
    </location>
</feature>
<dbReference type="InterPro" id="IPR008927">
    <property type="entry name" value="6-PGluconate_DH-like_C_sf"/>
</dbReference>
<dbReference type="Gene3D" id="1.10.3730.10">
    <property type="entry name" value="ProC C-terminal domain-like"/>
    <property type="match status" value="1"/>
</dbReference>
<evidence type="ECO:0000256" key="2">
    <source>
        <dbReference type="ARBA" id="ARBA00022857"/>
    </source>
</evidence>
<dbReference type="InterPro" id="IPR029036">
    <property type="entry name" value="P5CR_dimer"/>
</dbReference>
<dbReference type="STRING" id="97972.A0A2V1D5Z6"/>
<proteinExistence type="inferred from homology"/>
<dbReference type="InterPro" id="IPR000304">
    <property type="entry name" value="Pyrroline-COOH_reductase"/>
</dbReference>
<evidence type="ECO:0000313" key="9">
    <source>
        <dbReference type="Proteomes" id="UP000244855"/>
    </source>
</evidence>
<dbReference type="InterPro" id="IPR028939">
    <property type="entry name" value="P5C_Rdtase_cat_N"/>
</dbReference>
<dbReference type="SUPFAM" id="SSF48179">
    <property type="entry name" value="6-phosphogluconate dehydrogenase C-terminal domain-like"/>
    <property type="match status" value="1"/>
</dbReference>
<protein>
    <recommendedName>
        <fullName evidence="5">Pyrroline-5-carboxylate reductase</fullName>
        <ecNumber evidence="5">1.5.1.2</ecNumber>
    </recommendedName>
</protein>
<comment type="similarity">
    <text evidence="1 5">Belongs to the pyrroline-5-carboxylate reductase family.</text>
</comment>
<keyword evidence="2 4" id="KW-0521">NADP</keyword>
<feature type="binding site" evidence="4">
    <location>
        <position position="87"/>
    </location>
    <ligand>
        <name>NADPH</name>
        <dbReference type="ChEBI" id="CHEBI:57783"/>
    </ligand>
</feature>
<evidence type="ECO:0000313" key="8">
    <source>
        <dbReference type="EMBL" id="PVH93517.1"/>
    </source>
</evidence>
<evidence type="ECO:0000256" key="5">
    <source>
        <dbReference type="RuleBase" id="RU003903"/>
    </source>
</evidence>
<comment type="catalytic activity">
    <reaction evidence="5">
        <text>L-proline + NADP(+) = (S)-1-pyrroline-5-carboxylate + NADPH + 2 H(+)</text>
        <dbReference type="Rhea" id="RHEA:14109"/>
        <dbReference type="ChEBI" id="CHEBI:15378"/>
        <dbReference type="ChEBI" id="CHEBI:17388"/>
        <dbReference type="ChEBI" id="CHEBI:57783"/>
        <dbReference type="ChEBI" id="CHEBI:58349"/>
        <dbReference type="ChEBI" id="CHEBI:60039"/>
        <dbReference type="EC" id="1.5.1.2"/>
    </reaction>
</comment>
<dbReference type="Proteomes" id="UP000244855">
    <property type="component" value="Unassembled WGS sequence"/>
</dbReference>
<organism evidence="8 9">
    <name type="scientific">Periconia macrospinosa</name>
    <dbReference type="NCBI Taxonomy" id="97972"/>
    <lineage>
        <taxon>Eukaryota</taxon>
        <taxon>Fungi</taxon>
        <taxon>Dikarya</taxon>
        <taxon>Ascomycota</taxon>
        <taxon>Pezizomycotina</taxon>
        <taxon>Dothideomycetes</taxon>
        <taxon>Pleosporomycetidae</taxon>
        <taxon>Pleosporales</taxon>
        <taxon>Massarineae</taxon>
        <taxon>Periconiaceae</taxon>
        <taxon>Periconia</taxon>
    </lineage>
</organism>
<dbReference type="Gene3D" id="3.40.50.720">
    <property type="entry name" value="NAD(P)-binding Rossmann-like Domain"/>
    <property type="match status" value="1"/>
</dbReference>
<dbReference type="UniPathway" id="UPA00098">
    <property type="reaction ID" value="UER00361"/>
</dbReference>
<dbReference type="AlphaFoldDB" id="A0A2V1D5Z6"/>
<keyword evidence="9" id="KW-1185">Reference proteome</keyword>
<keyword evidence="5" id="KW-0028">Amino-acid biosynthesis</keyword>
<keyword evidence="3 5" id="KW-0560">Oxidoreductase</keyword>
<feature type="binding site" evidence="4">
    <location>
        <begin position="100"/>
        <end position="103"/>
    </location>
    <ligand>
        <name>NADP(+)</name>
        <dbReference type="ChEBI" id="CHEBI:58349"/>
    </ligand>
</feature>
<dbReference type="OrthoDB" id="10263291at2759"/>
<name>A0A2V1D5Z6_9PLEO</name>
<dbReference type="PROSITE" id="PS00521">
    <property type="entry name" value="P5CR"/>
    <property type="match status" value="1"/>
</dbReference>
<gene>
    <name evidence="8" type="ORF">DM02DRAFT_541402</name>
</gene>
<dbReference type="InterPro" id="IPR036291">
    <property type="entry name" value="NAD(P)-bd_dom_sf"/>
</dbReference>
<dbReference type="HAMAP" id="MF_01925">
    <property type="entry name" value="P5C_reductase"/>
    <property type="match status" value="1"/>
</dbReference>
<sequence>MTNNEVDNETVPARSKRTVTVLGCGALGTAILSGMLASIAASTAHGSANFFAHFVACVRRQDAATVVSDRLSSFANTADVEILNGENVRGVKQADTILLACQPHLYTAILDEPGMREALRGKLIISVLAGVTTMQIESAFGGNGDHFVIRAMPNIACFVRDSATAIERPKRAFPDTLLQVTDTIFRCVGRVFYIESSVYDICTALCGSTPAFLAIIIESMVDGVVAMGLGHQDAIEMTAHTMRGAANLLLENRNPWTIRHQVASPGGSTMQGLLMLERGNVRSSISNAMIVAAEEAKKLGSKEKESK</sequence>
<dbReference type="InterPro" id="IPR053790">
    <property type="entry name" value="P5CR-like_CS"/>
</dbReference>
<evidence type="ECO:0000256" key="4">
    <source>
        <dbReference type="PIRSR" id="PIRSR000193-1"/>
    </source>
</evidence>
<evidence type="ECO:0000256" key="1">
    <source>
        <dbReference type="ARBA" id="ARBA00005525"/>
    </source>
</evidence>
<dbReference type="PANTHER" id="PTHR11645:SF0">
    <property type="entry name" value="PYRROLINE-5-CARBOXYLATE REDUCTASE 3"/>
    <property type="match status" value="1"/>
</dbReference>
<dbReference type="PANTHER" id="PTHR11645">
    <property type="entry name" value="PYRROLINE-5-CARBOXYLATE REDUCTASE"/>
    <property type="match status" value="1"/>
</dbReference>
<dbReference type="PIRSF" id="PIRSF000193">
    <property type="entry name" value="Pyrrol-5-carb_rd"/>
    <property type="match status" value="1"/>
</dbReference>
<dbReference type="EMBL" id="KZ805584">
    <property type="protein sequence ID" value="PVH93517.1"/>
    <property type="molecule type" value="Genomic_DNA"/>
</dbReference>
<dbReference type="Pfam" id="PF03807">
    <property type="entry name" value="F420_oxidored"/>
    <property type="match status" value="1"/>
</dbReference>